<keyword evidence="1" id="KW-0812">Transmembrane</keyword>
<comment type="caution">
    <text evidence="2">The sequence shown here is derived from an EMBL/GenBank/DDBJ whole genome shotgun (WGS) entry which is preliminary data.</text>
</comment>
<sequence>MAPLREGERKPFGKVKIWRNTLGHLLRDDADDEDVVCGLRLLRDELYARLQQSFAPPEKGSLGRDIFKMVSRFPRVTEERNNQLDARDIRAVADEKGLPSATIEPVRLQRCKSLYWEYPALELEDEPKEILPYGDLSPPQRQFSCWRKPAFSLFFPSLIISLNLSIYLQIQIYHIYSFRSFSFSIYLSIYLSITYRLSRRLSIYLSIHHFLS</sequence>
<keyword evidence="1" id="KW-1133">Transmembrane helix</keyword>
<accession>A0A812DGN3</accession>
<organism evidence="2 3">
    <name type="scientific">Acanthosepion pharaonis</name>
    <name type="common">Pharaoh cuttlefish</name>
    <name type="synonym">Sepia pharaonis</name>
    <dbReference type="NCBI Taxonomy" id="158019"/>
    <lineage>
        <taxon>Eukaryota</taxon>
        <taxon>Metazoa</taxon>
        <taxon>Spiralia</taxon>
        <taxon>Lophotrochozoa</taxon>
        <taxon>Mollusca</taxon>
        <taxon>Cephalopoda</taxon>
        <taxon>Coleoidea</taxon>
        <taxon>Decapodiformes</taxon>
        <taxon>Sepiida</taxon>
        <taxon>Sepiina</taxon>
        <taxon>Sepiidae</taxon>
        <taxon>Acanthosepion</taxon>
    </lineage>
</organism>
<feature type="transmembrane region" description="Helical" evidence="1">
    <location>
        <begin position="150"/>
        <end position="170"/>
    </location>
</feature>
<protein>
    <submittedName>
        <fullName evidence="2">Uncharacterized protein</fullName>
    </submittedName>
</protein>
<evidence type="ECO:0000313" key="2">
    <source>
        <dbReference type="EMBL" id="CAE1303724.1"/>
    </source>
</evidence>
<evidence type="ECO:0000313" key="3">
    <source>
        <dbReference type="Proteomes" id="UP000597762"/>
    </source>
</evidence>
<dbReference type="AlphaFoldDB" id="A0A812DGN3"/>
<dbReference type="EMBL" id="CAHIKZ030003739">
    <property type="protein sequence ID" value="CAE1303724.1"/>
    <property type="molecule type" value="Genomic_DNA"/>
</dbReference>
<name>A0A812DGN3_ACAPH</name>
<evidence type="ECO:0000256" key="1">
    <source>
        <dbReference type="SAM" id="Phobius"/>
    </source>
</evidence>
<gene>
    <name evidence="2" type="ORF">SPHA_56502</name>
</gene>
<proteinExistence type="predicted"/>
<dbReference type="Proteomes" id="UP000597762">
    <property type="component" value="Unassembled WGS sequence"/>
</dbReference>
<keyword evidence="1" id="KW-0472">Membrane</keyword>
<reference evidence="2" key="1">
    <citation type="submission" date="2021-01" db="EMBL/GenBank/DDBJ databases">
        <authorList>
            <person name="Li R."/>
            <person name="Bekaert M."/>
        </authorList>
    </citation>
    <scope>NUCLEOTIDE SEQUENCE</scope>
    <source>
        <strain evidence="2">Farmed</strain>
    </source>
</reference>
<feature type="transmembrane region" description="Helical" evidence="1">
    <location>
        <begin position="176"/>
        <end position="195"/>
    </location>
</feature>
<keyword evidence="3" id="KW-1185">Reference proteome</keyword>